<name>A0A6C0RC96_9BACT</name>
<evidence type="ECO:0000313" key="2">
    <source>
        <dbReference type="EMBL" id="QIA07729.1"/>
    </source>
</evidence>
<organism evidence="2 3">
    <name type="scientific">Draconibacterium halophilum</name>
    <dbReference type="NCBI Taxonomy" id="2706887"/>
    <lineage>
        <taxon>Bacteria</taxon>
        <taxon>Pseudomonadati</taxon>
        <taxon>Bacteroidota</taxon>
        <taxon>Bacteroidia</taxon>
        <taxon>Marinilabiliales</taxon>
        <taxon>Prolixibacteraceae</taxon>
        <taxon>Draconibacterium</taxon>
    </lineage>
</organism>
<dbReference type="InterPro" id="IPR021448">
    <property type="entry name" value="DUF3098"/>
</dbReference>
<keyword evidence="1" id="KW-0472">Membrane</keyword>
<accession>A0A6C0RC96</accession>
<proteinExistence type="predicted"/>
<feature type="transmembrane region" description="Helical" evidence="1">
    <location>
        <begin position="9"/>
        <end position="26"/>
    </location>
</feature>
<dbReference type="EMBL" id="CP048409">
    <property type="protein sequence ID" value="QIA07729.1"/>
    <property type="molecule type" value="Genomic_DNA"/>
</dbReference>
<dbReference type="AlphaFoldDB" id="A0A6C0RC96"/>
<dbReference type="KEGG" id="drc:G0Q07_08315"/>
<dbReference type="Pfam" id="PF11297">
    <property type="entry name" value="DUF3098"/>
    <property type="match status" value="1"/>
</dbReference>
<dbReference type="RefSeq" id="WP_163345650.1">
    <property type="nucleotide sequence ID" value="NZ_CP048409.1"/>
</dbReference>
<dbReference type="Proteomes" id="UP000474630">
    <property type="component" value="Chromosome"/>
</dbReference>
<protein>
    <submittedName>
        <fullName evidence="2">DUF3098 domain-containing protein</fullName>
    </submittedName>
</protein>
<evidence type="ECO:0000256" key="1">
    <source>
        <dbReference type="SAM" id="Phobius"/>
    </source>
</evidence>
<keyword evidence="1" id="KW-1133">Transmembrane helix</keyword>
<reference evidence="2 3" key="1">
    <citation type="submission" date="2020-02" db="EMBL/GenBank/DDBJ databases">
        <title>Genome sequencing for Draconibacterium sp. strain M1.</title>
        <authorList>
            <person name="Park S.-J."/>
        </authorList>
    </citation>
    <scope>NUCLEOTIDE SEQUENCE [LARGE SCALE GENOMIC DNA]</scope>
    <source>
        <strain evidence="2 3">M1</strain>
    </source>
</reference>
<keyword evidence="1" id="KW-0812">Transmembrane</keyword>
<feature type="transmembrane region" description="Helical" evidence="1">
    <location>
        <begin position="46"/>
        <end position="65"/>
    </location>
</feature>
<keyword evidence="3" id="KW-1185">Reference proteome</keyword>
<evidence type="ECO:0000313" key="3">
    <source>
        <dbReference type="Proteomes" id="UP000474630"/>
    </source>
</evidence>
<gene>
    <name evidence="2" type="ORF">G0Q07_08315</name>
</gene>
<sequence>MEIFYRKKYLLLALVIILLIMGFGLMSGPKAVEGEFNDAIFSFRRITLAPIIILAAYGSMIFLIFKRK</sequence>